<reference evidence="10 11" key="1">
    <citation type="journal article" date="2018" name="Int. J. Syst. Evol. Microbiol.">
        <title>Rubneribacter badeniensis gen. nov., sp. nov. and Enteroscipio rubneri gen. nov., sp. nov., new members of the Eggerthellaceae isolated from human faeces.</title>
        <authorList>
            <person name="Danylec N."/>
            <person name="Gobl A."/>
            <person name="Stoll D.A."/>
            <person name="Hetzer B."/>
            <person name="Kulling S.E."/>
            <person name="Huch M."/>
        </authorList>
    </citation>
    <scope>NUCLEOTIDE SEQUENCE [LARGE SCALE GENOMIC DNA]</scope>
    <source>
        <strain evidence="10 11">ResAG-85</strain>
    </source>
</reference>
<evidence type="ECO:0000256" key="1">
    <source>
        <dbReference type="ARBA" id="ARBA00000085"/>
    </source>
</evidence>
<evidence type="ECO:0000313" key="11">
    <source>
        <dbReference type="Proteomes" id="UP000236488"/>
    </source>
</evidence>
<keyword evidence="5" id="KW-0547">Nucleotide-binding</keyword>
<feature type="domain" description="Histidine kinase/HSP90-like ATPase" evidence="9">
    <location>
        <begin position="297"/>
        <end position="391"/>
    </location>
</feature>
<dbReference type="GO" id="GO:0046983">
    <property type="term" value="F:protein dimerization activity"/>
    <property type="evidence" value="ECO:0007669"/>
    <property type="project" value="InterPro"/>
</dbReference>
<organism evidence="10 11">
    <name type="scientific">Rubneribacter badeniensis</name>
    <dbReference type="NCBI Taxonomy" id="2070688"/>
    <lineage>
        <taxon>Bacteria</taxon>
        <taxon>Bacillati</taxon>
        <taxon>Actinomycetota</taxon>
        <taxon>Coriobacteriia</taxon>
        <taxon>Eggerthellales</taxon>
        <taxon>Eggerthellaceae</taxon>
        <taxon>Rubneribacter</taxon>
    </lineage>
</organism>
<evidence type="ECO:0000256" key="7">
    <source>
        <dbReference type="ARBA" id="ARBA00022840"/>
    </source>
</evidence>
<protein>
    <recommendedName>
        <fullName evidence="2">histidine kinase</fullName>
        <ecNumber evidence="2">2.7.13.3</ecNumber>
    </recommendedName>
</protein>
<dbReference type="Gene3D" id="3.30.450.40">
    <property type="match status" value="1"/>
</dbReference>
<dbReference type="InterPro" id="IPR050482">
    <property type="entry name" value="Sensor_HK_TwoCompSys"/>
</dbReference>
<keyword evidence="7" id="KW-0067">ATP-binding</keyword>
<evidence type="ECO:0000256" key="8">
    <source>
        <dbReference type="ARBA" id="ARBA00023012"/>
    </source>
</evidence>
<dbReference type="GO" id="GO:0016020">
    <property type="term" value="C:membrane"/>
    <property type="evidence" value="ECO:0007669"/>
    <property type="project" value="InterPro"/>
</dbReference>
<dbReference type="SUPFAM" id="SSF55874">
    <property type="entry name" value="ATPase domain of HSP90 chaperone/DNA topoisomerase II/histidine kinase"/>
    <property type="match status" value="1"/>
</dbReference>
<dbReference type="Proteomes" id="UP000236488">
    <property type="component" value="Unassembled WGS sequence"/>
</dbReference>
<dbReference type="SUPFAM" id="SSF55781">
    <property type="entry name" value="GAF domain-like"/>
    <property type="match status" value="1"/>
</dbReference>
<dbReference type="GO" id="GO:0000155">
    <property type="term" value="F:phosphorelay sensor kinase activity"/>
    <property type="evidence" value="ECO:0007669"/>
    <property type="project" value="InterPro"/>
</dbReference>
<comment type="catalytic activity">
    <reaction evidence="1">
        <text>ATP + protein L-histidine = ADP + protein N-phospho-L-histidine.</text>
        <dbReference type="EC" id="2.7.13.3"/>
    </reaction>
</comment>
<keyword evidence="8" id="KW-0902">Two-component regulatory system</keyword>
<evidence type="ECO:0000313" key="10">
    <source>
        <dbReference type="EMBL" id="PNV66514.1"/>
    </source>
</evidence>
<dbReference type="RefSeq" id="WP_092200413.1">
    <property type="nucleotide sequence ID" value="NZ_PPEL01000002.1"/>
</dbReference>
<dbReference type="PANTHER" id="PTHR24421:SF10">
    <property type="entry name" value="NITRATE_NITRITE SENSOR PROTEIN NARQ"/>
    <property type="match status" value="1"/>
</dbReference>
<dbReference type="PANTHER" id="PTHR24421">
    <property type="entry name" value="NITRATE/NITRITE SENSOR PROTEIN NARX-RELATED"/>
    <property type="match status" value="1"/>
</dbReference>
<dbReference type="SMART" id="SM00387">
    <property type="entry name" value="HATPase_c"/>
    <property type="match status" value="1"/>
</dbReference>
<dbReference type="Pfam" id="PF01590">
    <property type="entry name" value="GAF"/>
    <property type="match status" value="1"/>
</dbReference>
<evidence type="ECO:0000256" key="4">
    <source>
        <dbReference type="ARBA" id="ARBA00022679"/>
    </source>
</evidence>
<name>A0A2K2U8B0_9ACTN</name>
<keyword evidence="4" id="KW-0808">Transferase</keyword>
<dbReference type="InterPro" id="IPR011712">
    <property type="entry name" value="Sig_transdc_His_kin_sub3_dim/P"/>
</dbReference>
<dbReference type="Gene3D" id="3.30.565.10">
    <property type="entry name" value="Histidine kinase-like ATPase, C-terminal domain"/>
    <property type="match status" value="1"/>
</dbReference>
<comment type="caution">
    <text evidence="10">The sequence shown here is derived from an EMBL/GenBank/DDBJ whole genome shotgun (WGS) entry which is preliminary data.</text>
</comment>
<evidence type="ECO:0000256" key="5">
    <source>
        <dbReference type="ARBA" id="ARBA00022741"/>
    </source>
</evidence>
<dbReference type="InterPro" id="IPR029016">
    <property type="entry name" value="GAF-like_dom_sf"/>
</dbReference>
<gene>
    <name evidence="10" type="ORF">C2L80_01060</name>
</gene>
<dbReference type="InterPro" id="IPR003018">
    <property type="entry name" value="GAF"/>
</dbReference>
<evidence type="ECO:0000256" key="6">
    <source>
        <dbReference type="ARBA" id="ARBA00022777"/>
    </source>
</evidence>
<keyword evidence="11" id="KW-1185">Reference proteome</keyword>
<keyword evidence="3" id="KW-0597">Phosphoprotein</keyword>
<evidence type="ECO:0000256" key="3">
    <source>
        <dbReference type="ARBA" id="ARBA00022553"/>
    </source>
</evidence>
<accession>A0A2K2U8B0</accession>
<evidence type="ECO:0000259" key="9">
    <source>
        <dbReference type="SMART" id="SM00387"/>
    </source>
</evidence>
<sequence>MGASNFSEETLSGGDSVYAAAVEEIKAAFGFDFVSIGLTAFVGAPLKWVYSAGATSERHRRIVLMPGHGIGGIAVKSGKPMMFSNIDEEIDPREYSSYPIVFAEDLHGFCALPLTRGKRVVAVLLVAFRTVSEAHEGAYRCLIEHLGGRLLDMDVVSSDFMNFENVVTGRRADAKTNPISVRSELSRVIAAQEDERKRISRELHDGIAQELLSVSLSIRRLAAHVDEEGSALVAEANGAIDRILDELHNISVELRPSALDHLGFEAALRSQAAVFERTYGTEIVFEGNLSRTRFDQALETQAYRICQEAILNACKYSGADKVYLSLEDADGWLHASIIDHGCGFDTEKPSVKGSGCGLAGMRERASVIGAMLSLRSGAEGTTITLVAPMSVAEGKEAAL</sequence>
<dbReference type="Gene3D" id="1.20.5.1930">
    <property type="match status" value="1"/>
</dbReference>
<dbReference type="Pfam" id="PF07730">
    <property type="entry name" value="HisKA_3"/>
    <property type="match status" value="1"/>
</dbReference>
<dbReference type="GO" id="GO:0005524">
    <property type="term" value="F:ATP binding"/>
    <property type="evidence" value="ECO:0007669"/>
    <property type="project" value="UniProtKB-KW"/>
</dbReference>
<proteinExistence type="predicted"/>
<dbReference type="EC" id="2.7.13.3" evidence="2"/>
<dbReference type="InterPro" id="IPR003594">
    <property type="entry name" value="HATPase_dom"/>
</dbReference>
<dbReference type="Pfam" id="PF02518">
    <property type="entry name" value="HATPase_c"/>
    <property type="match status" value="1"/>
</dbReference>
<dbReference type="CDD" id="cd16917">
    <property type="entry name" value="HATPase_UhpB-NarQ-NarX-like"/>
    <property type="match status" value="1"/>
</dbReference>
<dbReference type="InterPro" id="IPR036890">
    <property type="entry name" value="HATPase_C_sf"/>
</dbReference>
<keyword evidence="6 10" id="KW-0418">Kinase</keyword>
<evidence type="ECO:0000256" key="2">
    <source>
        <dbReference type="ARBA" id="ARBA00012438"/>
    </source>
</evidence>
<dbReference type="AlphaFoldDB" id="A0A2K2U8B0"/>
<dbReference type="EMBL" id="PPEL01000002">
    <property type="protein sequence ID" value="PNV66514.1"/>
    <property type="molecule type" value="Genomic_DNA"/>
</dbReference>